<evidence type="ECO:0000256" key="8">
    <source>
        <dbReference type="ARBA" id="ARBA00023242"/>
    </source>
</evidence>
<evidence type="ECO:0000256" key="7">
    <source>
        <dbReference type="ARBA" id="ARBA00023163"/>
    </source>
</evidence>
<evidence type="ECO:0000256" key="4">
    <source>
        <dbReference type="ARBA" id="ARBA00022833"/>
    </source>
</evidence>
<dbReference type="InterPro" id="IPR004333">
    <property type="entry name" value="SBP_dom"/>
</dbReference>
<dbReference type="GO" id="GO:0008270">
    <property type="term" value="F:zinc ion binding"/>
    <property type="evidence" value="ECO:0007669"/>
    <property type="project" value="UniProtKB-KW"/>
</dbReference>
<dbReference type="AlphaFoldDB" id="A0A4S8JZ58"/>
<feature type="domain" description="SBP-type" evidence="11">
    <location>
        <begin position="85"/>
        <end position="162"/>
    </location>
</feature>
<evidence type="ECO:0000256" key="1">
    <source>
        <dbReference type="ARBA" id="ARBA00004123"/>
    </source>
</evidence>
<sequence length="514" mass="56481">MDWDFKMPLWDLTDLGRDADPSVGIGCGLGRRPSEVDCSVDLKLGGSGDFVPSHGWKDQPKVPTMAASSGASKRLPRNPGNGSQKAACSVDGCKADLSGCREYHRRHKVCEAHSKTPVVMVGGREQRFCQQCSRFHLLVEFDEVKRSCRRRLEGHNRRRRKPQPDSINSRSLFANHQGATFSSYPPIFPTATPEPNWPGAVKTEDTALYAHCLPSHGTNRNHNVLSTHNWSQEGRQFPFLQENKTTFSKITLGIPVGQPHLRTFMPSGNSSSGGKIFSDGSSEPIDSDCALSLLSAPTPSINTGLGQMVQIPAGQPHASSLHHCGLPHYLQASDDTAPSVFSCSGMEDDHAGIFLVSDANESEIHFSNVLHVGGEGSSVGTSQSLPFYWQQTKRREDVYRLGAGDRRSDPLHPAVSRPPVPAARKDSSGGVWEHEYQRHLDSCSQHPLLLLANHLGHCHRHTHPRSLIKIRRADFLLLQSLELSTTSLAVLSLAFTRTVDTQRTLLFLSDMCVS</sequence>
<dbReference type="GO" id="GO:0003677">
    <property type="term" value="F:DNA binding"/>
    <property type="evidence" value="ECO:0007669"/>
    <property type="project" value="UniProtKB-KW"/>
</dbReference>
<keyword evidence="7" id="KW-0804">Transcription</keyword>
<evidence type="ECO:0000256" key="5">
    <source>
        <dbReference type="ARBA" id="ARBA00023015"/>
    </source>
</evidence>
<feature type="region of interest" description="Disordered" evidence="10">
    <location>
        <begin position="53"/>
        <end position="84"/>
    </location>
</feature>
<dbReference type="PROSITE" id="PS51141">
    <property type="entry name" value="ZF_SBP"/>
    <property type="match status" value="1"/>
</dbReference>
<keyword evidence="8" id="KW-0539">Nucleus</keyword>
<evidence type="ECO:0000256" key="3">
    <source>
        <dbReference type="ARBA" id="ARBA00022771"/>
    </source>
</evidence>
<dbReference type="PANTHER" id="PTHR31251">
    <property type="entry name" value="SQUAMOSA PROMOTER-BINDING-LIKE PROTEIN 4"/>
    <property type="match status" value="1"/>
</dbReference>
<dbReference type="InterPro" id="IPR044817">
    <property type="entry name" value="SBP-like"/>
</dbReference>
<keyword evidence="3 9" id="KW-0863">Zinc-finger</keyword>
<keyword evidence="6" id="KW-0238">DNA-binding</keyword>
<proteinExistence type="predicted"/>
<dbReference type="Gene3D" id="4.10.1100.10">
    <property type="entry name" value="Transcription factor, SBP-box domain"/>
    <property type="match status" value="1"/>
</dbReference>
<dbReference type="InterPro" id="IPR036893">
    <property type="entry name" value="SBP_sf"/>
</dbReference>
<name>A0A4S8JZ58_MUSBA</name>
<dbReference type="Proteomes" id="UP000317650">
    <property type="component" value="Chromosome 5"/>
</dbReference>
<evidence type="ECO:0000256" key="2">
    <source>
        <dbReference type="ARBA" id="ARBA00022723"/>
    </source>
</evidence>
<keyword evidence="5" id="KW-0805">Transcription regulation</keyword>
<dbReference type="Pfam" id="PF03110">
    <property type="entry name" value="SBP"/>
    <property type="match status" value="1"/>
</dbReference>
<dbReference type="SUPFAM" id="SSF103612">
    <property type="entry name" value="SBT domain"/>
    <property type="match status" value="1"/>
</dbReference>
<feature type="region of interest" description="Disordered" evidence="10">
    <location>
        <begin position="403"/>
        <end position="428"/>
    </location>
</feature>
<evidence type="ECO:0000256" key="9">
    <source>
        <dbReference type="PROSITE-ProRule" id="PRU00470"/>
    </source>
</evidence>
<dbReference type="STRING" id="52838.A0A4S8JZ58"/>
<evidence type="ECO:0000256" key="10">
    <source>
        <dbReference type="SAM" id="MobiDB-lite"/>
    </source>
</evidence>
<comment type="subcellular location">
    <subcellularLocation>
        <location evidence="1">Nucleus</location>
    </subcellularLocation>
</comment>
<dbReference type="EMBL" id="PYDT01000003">
    <property type="protein sequence ID" value="THU67638.1"/>
    <property type="molecule type" value="Genomic_DNA"/>
</dbReference>
<evidence type="ECO:0000313" key="12">
    <source>
        <dbReference type="EMBL" id="THU67638.1"/>
    </source>
</evidence>
<keyword evidence="13" id="KW-1185">Reference proteome</keyword>
<protein>
    <recommendedName>
        <fullName evidence="11">SBP-type domain-containing protein</fullName>
    </recommendedName>
</protein>
<reference evidence="12 13" key="1">
    <citation type="journal article" date="2019" name="Nat. Plants">
        <title>Genome sequencing of Musa balbisiana reveals subgenome evolution and function divergence in polyploid bananas.</title>
        <authorList>
            <person name="Yao X."/>
        </authorList>
    </citation>
    <scope>NUCLEOTIDE SEQUENCE [LARGE SCALE GENOMIC DNA]</scope>
    <source>
        <strain evidence="13">cv. DH-PKW</strain>
        <tissue evidence="12">Leaves</tissue>
    </source>
</reference>
<dbReference type="GO" id="GO:0005634">
    <property type="term" value="C:nucleus"/>
    <property type="evidence" value="ECO:0007669"/>
    <property type="project" value="UniProtKB-SubCell"/>
</dbReference>
<evidence type="ECO:0000256" key="6">
    <source>
        <dbReference type="ARBA" id="ARBA00023125"/>
    </source>
</evidence>
<keyword evidence="4" id="KW-0862">Zinc</keyword>
<gene>
    <name evidence="12" type="ORF">C4D60_Mb05t26820</name>
</gene>
<accession>A0A4S8JZ58</accession>
<organism evidence="12 13">
    <name type="scientific">Musa balbisiana</name>
    <name type="common">Banana</name>
    <dbReference type="NCBI Taxonomy" id="52838"/>
    <lineage>
        <taxon>Eukaryota</taxon>
        <taxon>Viridiplantae</taxon>
        <taxon>Streptophyta</taxon>
        <taxon>Embryophyta</taxon>
        <taxon>Tracheophyta</taxon>
        <taxon>Spermatophyta</taxon>
        <taxon>Magnoliopsida</taxon>
        <taxon>Liliopsida</taxon>
        <taxon>Zingiberales</taxon>
        <taxon>Musaceae</taxon>
        <taxon>Musa</taxon>
    </lineage>
</organism>
<dbReference type="FunFam" id="4.10.1100.10:FF:000001">
    <property type="entry name" value="Squamosa promoter-binding-like protein 14"/>
    <property type="match status" value="1"/>
</dbReference>
<evidence type="ECO:0000313" key="13">
    <source>
        <dbReference type="Proteomes" id="UP000317650"/>
    </source>
</evidence>
<dbReference type="PANTHER" id="PTHR31251:SF169">
    <property type="entry name" value="SQUAMOSA PROMOTER-BINDING-LIKE PROTEIN 8"/>
    <property type="match status" value="1"/>
</dbReference>
<evidence type="ECO:0000259" key="11">
    <source>
        <dbReference type="PROSITE" id="PS51141"/>
    </source>
</evidence>
<keyword evidence="2" id="KW-0479">Metal-binding</keyword>
<comment type="caution">
    <text evidence="12">The sequence shown here is derived from an EMBL/GenBank/DDBJ whole genome shotgun (WGS) entry which is preliminary data.</text>
</comment>